<evidence type="ECO:0000256" key="2">
    <source>
        <dbReference type="ARBA" id="ARBA00007489"/>
    </source>
</evidence>
<evidence type="ECO:0000256" key="12">
    <source>
        <dbReference type="ARBA" id="ARBA00022860"/>
    </source>
</evidence>
<dbReference type="Pfam" id="PF03160">
    <property type="entry name" value="Calx-beta"/>
    <property type="match status" value="1"/>
</dbReference>
<keyword evidence="6" id="KW-0109">Calcium transport</keyword>
<feature type="transmembrane region" description="Helical" evidence="20">
    <location>
        <begin position="218"/>
        <end position="238"/>
    </location>
</feature>
<evidence type="ECO:0000313" key="23">
    <source>
        <dbReference type="EMBL" id="EDO46793.1"/>
    </source>
</evidence>
<dbReference type="InterPro" id="IPR051171">
    <property type="entry name" value="CaCA"/>
</dbReference>
<feature type="transmembrane region" description="Helical" evidence="20">
    <location>
        <begin position="189"/>
        <end position="212"/>
    </location>
</feature>
<reference evidence="23 24" key="1">
    <citation type="journal article" date="2007" name="Science">
        <title>Sea anemone genome reveals ancestral eumetazoan gene repertoire and genomic organization.</title>
        <authorList>
            <person name="Putnam N.H."/>
            <person name="Srivastava M."/>
            <person name="Hellsten U."/>
            <person name="Dirks B."/>
            <person name="Chapman J."/>
            <person name="Salamov A."/>
            <person name="Terry A."/>
            <person name="Shapiro H."/>
            <person name="Lindquist E."/>
            <person name="Kapitonov V.V."/>
            <person name="Jurka J."/>
            <person name="Genikhovich G."/>
            <person name="Grigoriev I.V."/>
            <person name="Lucas S.M."/>
            <person name="Steele R.E."/>
            <person name="Finnerty J.R."/>
            <person name="Technau U."/>
            <person name="Martindale M.Q."/>
            <person name="Rokhsar D.S."/>
        </authorList>
    </citation>
    <scope>NUCLEOTIDE SEQUENCE [LARGE SCALE GENOMIC DNA]</scope>
    <source>
        <strain evidence="24">CH2 X CH6</strain>
    </source>
</reference>
<comment type="catalytic activity">
    <reaction evidence="19">
        <text>Ca(2+)(in) + 3 Na(+)(out) = Ca(2+)(out) + 3 Na(+)(in)</text>
        <dbReference type="Rhea" id="RHEA:69955"/>
        <dbReference type="ChEBI" id="CHEBI:29101"/>
        <dbReference type="ChEBI" id="CHEBI:29108"/>
    </reaction>
</comment>
<evidence type="ECO:0000256" key="21">
    <source>
        <dbReference type="SAM" id="SignalP"/>
    </source>
</evidence>
<keyword evidence="9 21" id="KW-0732">Signal</keyword>
<accession>A7RP49</accession>
<evidence type="ECO:0000256" key="11">
    <source>
        <dbReference type="ARBA" id="ARBA00022837"/>
    </source>
</evidence>
<keyword evidence="18" id="KW-0739">Sodium transport</keyword>
<gene>
    <name evidence="23" type="ORF">NEMVEDRAFT_v1g239709</name>
</gene>
<keyword evidence="5" id="KW-1003">Cell membrane</keyword>
<dbReference type="SMART" id="SM00237">
    <property type="entry name" value="Calx_beta"/>
    <property type="match status" value="2"/>
</dbReference>
<dbReference type="eggNOG" id="KOG1306">
    <property type="taxonomic scope" value="Eukaryota"/>
</dbReference>
<evidence type="ECO:0000256" key="3">
    <source>
        <dbReference type="ARBA" id="ARBA00022448"/>
    </source>
</evidence>
<dbReference type="OrthoDB" id="418484at2759"/>
<dbReference type="NCBIfam" id="TIGR00845">
    <property type="entry name" value="caca"/>
    <property type="match status" value="1"/>
</dbReference>
<proteinExistence type="inferred from homology"/>
<dbReference type="Pfam" id="PF16494">
    <property type="entry name" value="Na_Ca_ex_C"/>
    <property type="match status" value="1"/>
</dbReference>
<organism evidence="23 24">
    <name type="scientific">Nematostella vectensis</name>
    <name type="common">Starlet sea anemone</name>
    <dbReference type="NCBI Taxonomy" id="45351"/>
    <lineage>
        <taxon>Eukaryota</taxon>
        <taxon>Metazoa</taxon>
        <taxon>Cnidaria</taxon>
        <taxon>Anthozoa</taxon>
        <taxon>Hexacorallia</taxon>
        <taxon>Actiniaria</taxon>
        <taxon>Edwardsiidae</taxon>
        <taxon>Nematostella</taxon>
    </lineage>
</organism>
<feature type="transmembrane region" description="Helical" evidence="20">
    <location>
        <begin position="63"/>
        <end position="81"/>
    </location>
</feature>
<dbReference type="GO" id="GO:0005432">
    <property type="term" value="F:calcium:sodium antiporter activity"/>
    <property type="evidence" value="ECO:0000318"/>
    <property type="project" value="GO_Central"/>
</dbReference>
<dbReference type="FunFam" id="1.20.1420.30:FF:000003">
    <property type="entry name" value="sodium/calcium exchanger 1 isoform X1"/>
    <property type="match status" value="1"/>
</dbReference>
<feature type="transmembrane region" description="Helical" evidence="20">
    <location>
        <begin position="747"/>
        <end position="767"/>
    </location>
</feature>
<evidence type="ECO:0000256" key="20">
    <source>
        <dbReference type="SAM" id="Phobius"/>
    </source>
</evidence>
<evidence type="ECO:0000256" key="8">
    <source>
        <dbReference type="ARBA" id="ARBA00022723"/>
    </source>
</evidence>
<feature type="transmembrane region" description="Helical" evidence="20">
    <location>
        <begin position="156"/>
        <end position="177"/>
    </location>
</feature>
<feature type="transmembrane region" description="Helical" evidence="20">
    <location>
        <begin position="825"/>
        <end position="844"/>
    </location>
</feature>
<evidence type="ECO:0000256" key="13">
    <source>
        <dbReference type="ARBA" id="ARBA00022989"/>
    </source>
</evidence>
<dbReference type="InterPro" id="IPR003644">
    <property type="entry name" value="Calx_beta"/>
</dbReference>
<dbReference type="GO" id="GO:0007154">
    <property type="term" value="P:cell communication"/>
    <property type="evidence" value="ECO:0007669"/>
    <property type="project" value="InterPro"/>
</dbReference>
<feature type="transmembrane region" description="Helical" evidence="20">
    <location>
        <begin position="123"/>
        <end position="144"/>
    </location>
</feature>
<keyword evidence="15" id="KW-0406">Ion transport</keyword>
<dbReference type="Gene3D" id="1.20.1420.30">
    <property type="entry name" value="NCX, central ion-binding region"/>
    <property type="match status" value="2"/>
</dbReference>
<dbReference type="GO" id="GO:0035725">
    <property type="term" value="P:sodium ion transmembrane transport"/>
    <property type="evidence" value="ECO:0000318"/>
    <property type="project" value="GO_Central"/>
</dbReference>
<evidence type="ECO:0000259" key="22">
    <source>
        <dbReference type="SMART" id="SM00237"/>
    </source>
</evidence>
<keyword evidence="24" id="KW-1185">Reference proteome</keyword>
<dbReference type="GO" id="GO:0005516">
    <property type="term" value="F:calmodulin binding"/>
    <property type="evidence" value="ECO:0007669"/>
    <property type="project" value="UniProtKB-KW"/>
</dbReference>
<dbReference type="InParanoid" id="A7RP49"/>
<dbReference type="GO" id="GO:0030424">
    <property type="term" value="C:axon"/>
    <property type="evidence" value="ECO:0000318"/>
    <property type="project" value="GO_Central"/>
</dbReference>
<keyword evidence="14" id="KW-0915">Sodium</keyword>
<evidence type="ECO:0000256" key="10">
    <source>
        <dbReference type="ARBA" id="ARBA00022737"/>
    </source>
</evidence>
<dbReference type="PANTHER" id="PTHR11878:SF65">
    <property type="entry name" value="NA_CA-EXCHANGE PROTEIN, ISOFORM G"/>
    <property type="match status" value="1"/>
</dbReference>
<keyword evidence="10" id="KW-0677">Repeat</keyword>
<dbReference type="SUPFAM" id="SSF141072">
    <property type="entry name" value="CalX-like"/>
    <property type="match status" value="2"/>
</dbReference>
<evidence type="ECO:0000256" key="15">
    <source>
        <dbReference type="ARBA" id="ARBA00023065"/>
    </source>
</evidence>
<keyword evidence="7 20" id="KW-0812">Transmembrane</keyword>
<feature type="domain" description="Calx-beta" evidence="22">
    <location>
        <begin position="522"/>
        <end position="622"/>
    </location>
</feature>
<dbReference type="HOGENOM" id="CLU_012872_1_0_1"/>
<keyword evidence="3" id="KW-0813">Transport</keyword>
<dbReference type="GO" id="GO:0098703">
    <property type="term" value="P:calcium ion import across plasma membrane"/>
    <property type="evidence" value="ECO:0000318"/>
    <property type="project" value="GO_Central"/>
</dbReference>
<evidence type="ECO:0000256" key="4">
    <source>
        <dbReference type="ARBA" id="ARBA00022449"/>
    </source>
</evidence>
<name>A7RP49_NEMVE</name>
<dbReference type="InterPro" id="IPR044880">
    <property type="entry name" value="NCX_ion-bd_dom_sf"/>
</dbReference>
<feature type="transmembrane region" description="Helical" evidence="20">
    <location>
        <begin position="891"/>
        <end position="910"/>
    </location>
</feature>
<dbReference type="InterPro" id="IPR032452">
    <property type="entry name" value="Na_Ca_Ex_C-exten"/>
</dbReference>
<dbReference type="GO" id="GO:0046872">
    <property type="term" value="F:metal ion binding"/>
    <property type="evidence" value="ECO:0007669"/>
    <property type="project" value="UniProtKB-KW"/>
</dbReference>
<dbReference type="PANTHER" id="PTHR11878">
    <property type="entry name" value="SODIUM/CALCIUM EXCHANGER"/>
    <property type="match status" value="1"/>
</dbReference>
<comment type="subcellular location">
    <subcellularLocation>
        <location evidence="1">Cell membrane</location>
        <topology evidence="1">Multi-pass membrane protein</topology>
    </subcellularLocation>
</comment>
<keyword evidence="11" id="KW-0106">Calcium</keyword>
<comment type="similarity">
    <text evidence="2">Belongs to the Ca(2+):cation antiporter (CaCA) (TC 2.A.19) family. SLC8 subfamily.</text>
</comment>
<evidence type="ECO:0000256" key="18">
    <source>
        <dbReference type="ARBA" id="ARBA00023201"/>
    </source>
</evidence>
<dbReference type="Pfam" id="PF01699">
    <property type="entry name" value="Na_Ca_ex"/>
    <property type="match status" value="2"/>
</dbReference>
<feature type="transmembrane region" description="Helical" evidence="20">
    <location>
        <begin position="856"/>
        <end position="876"/>
    </location>
</feature>
<dbReference type="InterPro" id="IPR004836">
    <property type="entry name" value="Na_Ca_Ex"/>
</dbReference>
<evidence type="ECO:0000313" key="24">
    <source>
        <dbReference type="Proteomes" id="UP000001593"/>
    </source>
</evidence>
<keyword evidence="8" id="KW-0479">Metal-binding</keyword>
<keyword evidence="4" id="KW-0050">Antiport</keyword>
<dbReference type="InterPro" id="IPR004837">
    <property type="entry name" value="NaCa_Exmemb"/>
</dbReference>
<evidence type="ECO:0000256" key="5">
    <source>
        <dbReference type="ARBA" id="ARBA00022475"/>
    </source>
</evidence>
<dbReference type="PhylomeDB" id="A7RP49"/>
<dbReference type="KEGG" id="nve:5518985"/>
<evidence type="ECO:0000256" key="1">
    <source>
        <dbReference type="ARBA" id="ARBA00004651"/>
    </source>
</evidence>
<dbReference type="Gene3D" id="2.60.40.2030">
    <property type="match status" value="2"/>
</dbReference>
<protein>
    <recommendedName>
        <fullName evidence="22">Calx-beta domain-containing protein</fullName>
    </recommendedName>
</protein>
<evidence type="ECO:0000256" key="9">
    <source>
        <dbReference type="ARBA" id="ARBA00022729"/>
    </source>
</evidence>
<keyword evidence="16 20" id="KW-0472">Membrane</keyword>
<dbReference type="EMBL" id="DS469524">
    <property type="protein sequence ID" value="EDO46793.1"/>
    <property type="molecule type" value="Genomic_DNA"/>
</dbReference>
<keyword evidence="12" id="KW-0112">Calmodulin-binding</keyword>
<evidence type="ECO:0000256" key="7">
    <source>
        <dbReference type="ARBA" id="ARBA00022692"/>
    </source>
</evidence>
<sequence>MLGASVQQARIRSSVLLLVLICWLIDQPVLARQDCDLNTECKEGVILPKWGGDPSTGARIGRAFVYLLSLLFFFLGVSIISDRFMSSIEIITSKEKDVKIKDKVSGKERVLTVKIWNETVSNLTLMALGSSAPEILLSVIEIIGNNFKAGDLGPSTIVGSAAFNLFVIIGVCVYVIPDDEVRKIKHLRVFIITAACSVFAYIWLYIIIAVSSKGVIEIWEGILTFLMFPALVGCAYIADRRLLFYRALRGKRRKQKRGGVSVIQTGDFDVIGVRIKQDGLTPEEGAEENGYPLQTVEGAEDLEDDYALHDLTEERKDKAIQVLRDIKAKYPNADRETVERLLEQENLRLQPKSRAFYRIEATRKMVGSGNIVKMKHDKLEKASSSVADVKLELKDLEYDDPEVVKVYFSPEEYEVKENCGSVFMTITRAGGDVNNTVFVDFKTEDGTAKAGDDYDKTEGTICFRPGETEKTISVVIIDDDVFEEDEHFTVALSNVRIAGPDGDLVRNTYRGPAGKVAKGGRATIVILDDDYPGLFTFEDASMEVPEADRVARVKVTRNTGARGTVRLPYHTVEGTAKGGGQDYEDAVGELEFLDDETHKIIDIAIIDDEDYEKKETFSVILGEPYVVKEDAHFPTDHDEEMDEEKKRIEELGKPRLGEFPKIEVIIIESKEFRNTVDKMLAKANLALVVGTSSWREQFKDAFTVGGSDDNGDDEGEPAPPTYGDYMMHFLTVFWKILFAFVPPTDIWGGWACFVVSILWIGVLTAVIGDLASHFGCTIYLADSVVAITFVALGTSLPDTFASKVAAINDETADSSVGNVTGSNSVNVFLGIGIAWSVAAIYHAVNGNEFKVDPGSLGFSVCVFCIGAAFAITLMMVRRSAKVGGELGGPRQIKIITSILLVALWVLYILLSSLQTYCHFDPGF</sequence>
<feature type="chain" id="PRO_5002714407" description="Calx-beta domain-containing protein" evidence="21">
    <location>
        <begin position="32"/>
        <end position="923"/>
    </location>
</feature>
<keyword evidence="17" id="KW-0325">Glycoprotein</keyword>
<evidence type="ECO:0000256" key="16">
    <source>
        <dbReference type="ARBA" id="ARBA00023136"/>
    </source>
</evidence>
<dbReference type="FunCoup" id="A7RP49">
    <property type="interactions" value="143"/>
</dbReference>
<feature type="domain" description="Calx-beta" evidence="22">
    <location>
        <begin position="394"/>
        <end position="493"/>
    </location>
</feature>
<evidence type="ECO:0000256" key="6">
    <source>
        <dbReference type="ARBA" id="ARBA00022568"/>
    </source>
</evidence>
<dbReference type="Proteomes" id="UP000001593">
    <property type="component" value="Unassembled WGS sequence"/>
</dbReference>
<evidence type="ECO:0000256" key="19">
    <source>
        <dbReference type="ARBA" id="ARBA00033667"/>
    </source>
</evidence>
<evidence type="ECO:0000256" key="17">
    <source>
        <dbReference type="ARBA" id="ARBA00023180"/>
    </source>
</evidence>
<feature type="transmembrane region" description="Helical" evidence="20">
    <location>
        <begin position="774"/>
        <end position="793"/>
    </location>
</feature>
<dbReference type="InterPro" id="IPR038081">
    <property type="entry name" value="CalX-like_sf"/>
</dbReference>
<keyword evidence="13 20" id="KW-1133">Transmembrane helix</keyword>
<dbReference type="OMA" id="PEDKHQK"/>
<dbReference type="AlphaFoldDB" id="A7RP49"/>
<dbReference type="PRINTS" id="PR01259">
    <property type="entry name" value="NACAEXCHNGR"/>
</dbReference>
<feature type="signal peptide" evidence="21">
    <location>
        <begin position="1"/>
        <end position="31"/>
    </location>
</feature>
<dbReference type="GO" id="GO:0098794">
    <property type="term" value="C:postsynapse"/>
    <property type="evidence" value="ECO:0000318"/>
    <property type="project" value="GO_Central"/>
</dbReference>
<dbReference type="GO" id="GO:0042383">
    <property type="term" value="C:sarcolemma"/>
    <property type="evidence" value="ECO:0000318"/>
    <property type="project" value="GO_Central"/>
</dbReference>
<evidence type="ECO:0000256" key="14">
    <source>
        <dbReference type="ARBA" id="ARBA00023053"/>
    </source>
</evidence>